<dbReference type="Proteomes" id="UP000649604">
    <property type="component" value="Unassembled WGS sequence"/>
</dbReference>
<feature type="transmembrane region" description="Helical" evidence="6">
    <location>
        <begin position="296"/>
        <end position="316"/>
    </location>
</feature>
<dbReference type="InterPro" id="IPR001851">
    <property type="entry name" value="ABC_transp_permease"/>
</dbReference>
<feature type="transmembrane region" description="Helical" evidence="6">
    <location>
        <begin position="122"/>
        <end position="143"/>
    </location>
</feature>
<feature type="transmembrane region" description="Helical" evidence="6">
    <location>
        <begin position="71"/>
        <end position="88"/>
    </location>
</feature>
<keyword evidence="5 6" id="KW-0472">Membrane</keyword>
<accession>A0A9D5JZ92</accession>
<evidence type="ECO:0000256" key="5">
    <source>
        <dbReference type="ARBA" id="ARBA00023136"/>
    </source>
</evidence>
<feature type="transmembrane region" description="Helical" evidence="6">
    <location>
        <begin position="164"/>
        <end position="186"/>
    </location>
</feature>
<evidence type="ECO:0000256" key="2">
    <source>
        <dbReference type="ARBA" id="ARBA00022475"/>
    </source>
</evidence>
<feature type="transmembrane region" description="Helical" evidence="6">
    <location>
        <begin position="251"/>
        <end position="284"/>
    </location>
</feature>
<dbReference type="GO" id="GO:0005886">
    <property type="term" value="C:plasma membrane"/>
    <property type="evidence" value="ECO:0007669"/>
    <property type="project" value="UniProtKB-SubCell"/>
</dbReference>
<dbReference type="AlphaFoldDB" id="A0A9D5JZ92"/>
<evidence type="ECO:0000256" key="4">
    <source>
        <dbReference type="ARBA" id="ARBA00022989"/>
    </source>
</evidence>
<keyword evidence="4 6" id="KW-1133">Transmembrane helix</keyword>
<feature type="transmembrane region" description="Helical" evidence="6">
    <location>
        <begin position="12"/>
        <end position="33"/>
    </location>
</feature>
<evidence type="ECO:0000256" key="3">
    <source>
        <dbReference type="ARBA" id="ARBA00022692"/>
    </source>
</evidence>
<dbReference type="PANTHER" id="PTHR32196">
    <property type="entry name" value="ABC TRANSPORTER PERMEASE PROTEIN YPHD-RELATED-RELATED"/>
    <property type="match status" value="1"/>
</dbReference>
<feature type="transmembrane region" description="Helical" evidence="6">
    <location>
        <begin position="95"/>
        <end position="116"/>
    </location>
</feature>
<organism evidence="7 8">
    <name type="scientific">candidate division KSB3 bacterium</name>
    <dbReference type="NCBI Taxonomy" id="2044937"/>
    <lineage>
        <taxon>Bacteria</taxon>
        <taxon>candidate division KSB3</taxon>
    </lineage>
</organism>
<dbReference type="EMBL" id="WJJP01000665">
    <property type="protein sequence ID" value="MBD3326959.1"/>
    <property type="molecule type" value="Genomic_DNA"/>
</dbReference>
<evidence type="ECO:0000256" key="6">
    <source>
        <dbReference type="SAM" id="Phobius"/>
    </source>
</evidence>
<comment type="subcellular location">
    <subcellularLocation>
        <location evidence="1">Cell membrane</location>
        <topology evidence="1">Multi-pass membrane protein</topology>
    </subcellularLocation>
</comment>
<keyword evidence="2" id="KW-1003">Cell membrane</keyword>
<reference evidence="7" key="1">
    <citation type="submission" date="2019-11" db="EMBL/GenBank/DDBJ databases">
        <title>Microbial mats filling the niche in hypersaline microbial mats.</title>
        <authorList>
            <person name="Wong H.L."/>
            <person name="Macleod F.I."/>
            <person name="White R.A. III"/>
            <person name="Burns B.P."/>
        </authorList>
    </citation>
    <scope>NUCLEOTIDE SEQUENCE</scope>
    <source>
        <strain evidence="7">Rbin_158</strain>
    </source>
</reference>
<dbReference type="Pfam" id="PF02653">
    <property type="entry name" value="BPD_transp_2"/>
    <property type="match status" value="1"/>
</dbReference>
<protein>
    <submittedName>
        <fullName evidence="7">ABC transporter permease</fullName>
    </submittedName>
</protein>
<name>A0A9D5JZ92_9BACT</name>
<comment type="caution">
    <text evidence="7">The sequence shown here is derived from an EMBL/GenBank/DDBJ whole genome shotgun (WGS) entry which is preliminary data.</text>
</comment>
<gene>
    <name evidence="7" type="ORF">GF339_20405</name>
</gene>
<evidence type="ECO:0000313" key="7">
    <source>
        <dbReference type="EMBL" id="MBD3326959.1"/>
    </source>
</evidence>
<evidence type="ECO:0000256" key="1">
    <source>
        <dbReference type="ARBA" id="ARBA00004651"/>
    </source>
</evidence>
<dbReference type="GO" id="GO:0022857">
    <property type="term" value="F:transmembrane transporter activity"/>
    <property type="evidence" value="ECO:0007669"/>
    <property type="project" value="InterPro"/>
</dbReference>
<proteinExistence type="predicted"/>
<dbReference type="CDD" id="cd06579">
    <property type="entry name" value="TM_PBP1_transp_AraH_like"/>
    <property type="match status" value="1"/>
</dbReference>
<keyword evidence="3 6" id="KW-0812">Transmembrane</keyword>
<feature type="transmembrane region" description="Helical" evidence="6">
    <location>
        <begin position="45"/>
        <end position="65"/>
    </location>
</feature>
<sequence length="321" mass="33536">MNTSKTPLLFVLKIREVGVLVAVILLAIIFSIANKDFLLPQNLLITIRMASELGIIAVGVTLLMIAQEFDLSVGSVFALSPMISAILYTNYGLPVVGATLIGLLISLVFGFINGVITTQTGIPSFITTLGTMMIYRALVLVIARGFPIKITSQATISNVIGGTLGGAFPVAVVWFLVFTAIGFYILQFTAFGNQITATGGNKSAAVAAGINTTKVKILLFMLVSFLAAFSGHVQCFRLGSVAPLNGRGLELAAIAACVIGGTSLFGGVGTVIGSALGVFITGMIRNGIVLLGVSVYWQDGFLGIILIVAVIVNVFISKKRG</sequence>
<evidence type="ECO:0000313" key="8">
    <source>
        <dbReference type="Proteomes" id="UP000649604"/>
    </source>
</evidence>
<feature type="transmembrane region" description="Helical" evidence="6">
    <location>
        <begin position="217"/>
        <end position="239"/>
    </location>
</feature>